<feature type="compositionally biased region" description="Low complexity" evidence="1">
    <location>
        <begin position="245"/>
        <end position="267"/>
    </location>
</feature>
<reference evidence="3 4" key="1">
    <citation type="journal article" date="2012" name="Science">
        <title>The Paleozoic origin of enzymatic lignin decomposition reconstructed from 31 fungal genomes.</title>
        <authorList>
            <person name="Floudas D."/>
            <person name="Binder M."/>
            <person name="Riley R."/>
            <person name="Barry K."/>
            <person name="Blanchette R.A."/>
            <person name="Henrissat B."/>
            <person name="Martinez A.T."/>
            <person name="Otillar R."/>
            <person name="Spatafora J.W."/>
            <person name="Yadav J.S."/>
            <person name="Aerts A."/>
            <person name="Benoit I."/>
            <person name="Boyd A."/>
            <person name="Carlson A."/>
            <person name="Copeland A."/>
            <person name="Coutinho P.M."/>
            <person name="de Vries R.P."/>
            <person name="Ferreira P."/>
            <person name="Findley K."/>
            <person name="Foster B."/>
            <person name="Gaskell J."/>
            <person name="Glotzer D."/>
            <person name="Gorecki P."/>
            <person name="Heitman J."/>
            <person name="Hesse C."/>
            <person name="Hori C."/>
            <person name="Igarashi K."/>
            <person name="Jurgens J.A."/>
            <person name="Kallen N."/>
            <person name="Kersten P."/>
            <person name="Kohler A."/>
            <person name="Kuees U."/>
            <person name="Kumar T.K.A."/>
            <person name="Kuo A."/>
            <person name="LaButti K."/>
            <person name="Larrondo L.F."/>
            <person name="Lindquist E."/>
            <person name="Ling A."/>
            <person name="Lombard V."/>
            <person name="Lucas S."/>
            <person name="Lundell T."/>
            <person name="Martin R."/>
            <person name="McLaughlin D.J."/>
            <person name="Morgenstern I."/>
            <person name="Morin E."/>
            <person name="Murat C."/>
            <person name="Nagy L.G."/>
            <person name="Nolan M."/>
            <person name="Ohm R.A."/>
            <person name="Patyshakuliyeva A."/>
            <person name="Rokas A."/>
            <person name="Ruiz-Duenas F.J."/>
            <person name="Sabat G."/>
            <person name="Salamov A."/>
            <person name="Samejima M."/>
            <person name="Schmutz J."/>
            <person name="Slot J.C."/>
            <person name="St John F."/>
            <person name="Stenlid J."/>
            <person name="Sun H."/>
            <person name="Sun S."/>
            <person name="Syed K."/>
            <person name="Tsang A."/>
            <person name="Wiebenga A."/>
            <person name="Young D."/>
            <person name="Pisabarro A."/>
            <person name="Eastwood D.C."/>
            <person name="Martin F."/>
            <person name="Cullen D."/>
            <person name="Grigoriev I.V."/>
            <person name="Hibbett D.S."/>
        </authorList>
    </citation>
    <scope>NUCLEOTIDE SEQUENCE [LARGE SCALE GENOMIC DNA]</scope>
    <source>
        <strain evidence="3 4">DJM-731 SS1</strain>
    </source>
</reference>
<evidence type="ECO:0000256" key="1">
    <source>
        <dbReference type="SAM" id="MobiDB-lite"/>
    </source>
</evidence>
<dbReference type="Pfam" id="PF17667">
    <property type="entry name" value="Pkinase_fungal"/>
    <property type="match status" value="1"/>
</dbReference>
<accession>M5FW79</accession>
<keyword evidence="4" id="KW-1185">Reference proteome</keyword>
<dbReference type="InterPro" id="IPR000719">
    <property type="entry name" value="Prot_kinase_dom"/>
</dbReference>
<dbReference type="Gene3D" id="1.10.510.10">
    <property type="entry name" value="Transferase(Phosphotransferase) domain 1"/>
    <property type="match status" value="1"/>
</dbReference>
<dbReference type="GO" id="GO:0004672">
    <property type="term" value="F:protein kinase activity"/>
    <property type="evidence" value="ECO:0007669"/>
    <property type="project" value="InterPro"/>
</dbReference>
<dbReference type="InterPro" id="IPR040976">
    <property type="entry name" value="Pkinase_fungal"/>
</dbReference>
<evidence type="ECO:0000259" key="2">
    <source>
        <dbReference type="PROSITE" id="PS50011"/>
    </source>
</evidence>
<gene>
    <name evidence="3" type="ORF">DACRYDRAFT_16607</name>
</gene>
<dbReference type="RefSeq" id="XP_040627521.1">
    <property type="nucleotide sequence ID" value="XM_040771209.1"/>
</dbReference>
<dbReference type="EMBL" id="JH795866">
    <property type="protein sequence ID" value="EJU00624.1"/>
    <property type="molecule type" value="Genomic_DNA"/>
</dbReference>
<organism evidence="3 4">
    <name type="scientific">Dacryopinax primogenitus (strain DJM 731)</name>
    <name type="common">Brown rot fungus</name>
    <dbReference type="NCBI Taxonomy" id="1858805"/>
    <lineage>
        <taxon>Eukaryota</taxon>
        <taxon>Fungi</taxon>
        <taxon>Dikarya</taxon>
        <taxon>Basidiomycota</taxon>
        <taxon>Agaricomycotina</taxon>
        <taxon>Dacrymycetes</taxon>
        <taxon>Dacrymycetales</taxon>
        <taxon>Dacrymycetaceae</taxon>
        <taxon>Dacryopinax</taxon>
    </lineage>
</organism>
<dbReference type="GO" id="GO:0005524">
    <property type="term" value="F:ATP binding"/>
    <property type="evidence" value="ECO:0007669"/>
    <property type="project" value="InterPro"/>
</dbReference>
<proteinExistence type="predicted"/>
<feature type="region of interest" description="Disordered" evidence="1">
    <location>
        <begin position="230"/>
        <end position="315"/>
    </location>
</feature>
<dbReference type="HOGENOM" id="CLU_377228_0_0_1"/>
<dbReference type="PANTHER" id="PTHR38248">
    <property type="entry name" value="FUNK1 6"/>
    <property type="match status" value="1"/>
</dbReference>
<protein>
    <recommendedName>
        <fullName evidence="2">Protein kinase domain-containing protein</fullName>
    </recommendedName>
</protein>
<dbReference type="OrthoDB" id="5569250at2759"/>
<dbReference type="GeneID" id="63686271"/>
<feature type="domain" description="Protein kinase" evidence="2">
    <location>
        <begin position="307"/>
        <end position="627"/>
    </location>
</feature>
<evidence type="ECO:0000313" key="4">
    <source>
        <dbReference type="Proteomes" id="UP000030653"/>
    </source>
</evidence>
<dbReference type="Proteomes" id="UP000030653">
    <property type="component" value="Unassembled WGS sequence"/>
</dbReference>
<dbReference type="PROSITE" id="PS50011">
    <property type="entry name" value="PROTEIN_KINASE_DOM"/>
    <property type="match status" value="1"/>
</dbReference>
<dbReference type="AlphaFoldDB" id="M5FW79"/>
<sequence length="735" mass="82073">MASPSTVRSSVATISHASAHLSAPTISALAAPQISSTPMRSSNSGLVTTKHTHMTVDGVVRDELAHALYRDCSLEDILKSIFGLTDAQLRGLQESARDLAQKFLADEKLKQLEEKYLTQALEPDAYVPFCDLVDGIIERLDVEGDNRFLAIGQDNITLAHGMGDRKPDVTLAAKAVYDAFLKKQATFPSGNVAPPHPSLKHNSTPSDEVGLILEAVHALAFIECKWEKGKNHRRGRKSGTVSKHTPLPTATTPSSPNSSRPSPSSLSDRSKLQPTATKRARSQPADAPLPRKRKKLPDGSAITPALPITPTSLSGGATNDDLSVADDDVFGAVVKVCFPPKTRKSEVEFITLLRQHDDIMDMVPQVFAHSTIEMPDFLELVRRSKSKPKVEPDVREMRVFVMKRYHTLSEVTSADDLLSIIKDIGRCHTHSFNKAHFLHQDITFNNIGWYRDEEKRARGVLLDWDLAAEVNEAGEPMGATARHRTGTPAYMSVRLLQSHDSNHEPIDDKESLFWVLVSAMTRKHFHGSDFFKEFRRGGQDMWAQIARQKKAFLEDLMQSEGSQWPQHVHENFRVLLPTINRWAIDLEQLSLLSRMARLPDDPFWSVVGVPEKLSQAKSMLNGLEALFGISDHITHHLFSITMLFNTYTTVALIAITTVGSAMSLGNPSLDGLEGRSFDEEEHRIERRIKREKPCNPKYQNCGDKVGHVKRPKDWVIECSLDDEDYELEKPCNPKY</sequence>
<name>M5FW79_DACPD</name>
<dbReference type="PANTHER" id="PTHR38248:SF2">
    <property type="entry name" value="FUNK1 11"/>
    <property type="match status" value="1"/>
</dbReference>
<evidence type="ECO:0000313" key="3">
    <source>
        <dbReference type="EMBL" id="EJU00624.1"/>
    </source>
</evidence>